<dbReference type="EMBL" id="JAFREM010000042">
    <property type="protein sequence ID" value="MBO1308762.1"/>
    <property type="molecule type" value="Genomic_DNA"/>
</dbReference>
<keyword evidence="6" id="KW-1133">Transmembrane helix</keyword>
<feature type="compositionally biased region" description="Gly residues" evidence="5">
    <location>
        <begin position="745"/>
        <end position="771"/>
    </location>
</feature>
<feature type="region of interest" description="Disordered" evidence="5">
    <location>
        <begin position="741"/>
        <end position="866"/>
    </location>
</feature>
<dbReference type="InterPro" id="IPR019931">
    <property type="entry name" value="LPXTG_anchor"/>
</dbReference>
<feature type="compositionally biased region" description="Basic and acidic residues" evidence="5">
    <location>
        <begin position="793"/>
        <end position="805"/>
    </location>
</feature>
<dbReference type="NCBIfam" id="TIGR01167">
    <property type="entry name" value="LPXTG_anchor"/>
    <property type="match status" value="1"/>
</dbReference>
<evidence type="ECO:0000256" key="7">
    <source>
        <dbReference type="SAM" id="SignalP"/>
    </source>
</evidence>
<keyword evidence="10" id="KW-1185">Reference proteome</keyword>
<feature type="compositionally biased region" description="Polar residues" evidence="5">
    <location>
        <begin position="120"/>
        <end position="136"/>
    </location>
</feature>
<keyword evidence="3 7" id="KW-0732">Signal</keyword>
<feature type="signal peptide" evidence="7">
    <location>
        <begin position="1"/>
        <end position="45"/>
    </location>
</feature>
<organism evidence="9 10">
    <name type="scientific">Candidatus Enterococcus moelleringii</name>
    <dbReference type="NCBI Taxonomy" id="2815325"/>
    <lineage>
        <taxon>Bacteria</taxon>
        <taxon>Bacillati</taxon>
        <taxon>Bacillota</taxon>
        <taxon>Bacilli</taxon>
        <taxon>Lactobacillales</taxon>
        <taxon>Enterococcaceae</taxon>
        <taxon>Enterococcus</taxon>
    </lineage>
</organism>
<evidence type="ECO:0000256" key="1">
    <source>
        <dbReference type="ARBA" id="ARBA00022512"/>
    </source>
</evidence>
<feature type="chain" id="PRO_5045997847" evidence="7">
    <location>
        <begin position="46"/>
        <end position="897"/>
    </location>
</feature>
<reference evidence="9 10" key="1">
    <citation type="submission" date="2021-03" db="EMBL/GenBank/DDBJ databases">
        <title>Enterococcal diversity collection.</title>
        <authorList>
            <person name="Gilmore M.S."/>
            <person name="Schwartzman J."/>
            <person name="Van Tyne D."/>
            <person name="Martin M."/>
            <person name="Earl A.M."/>
            <person name="Manson A.L."/>
            <person name="Straub T."/>
            <person name="Salamzade R."/>
            <person name="Saavedra J."/>
            <person name="Lebreton F."/>
            <person name="Prichula J."/>
            <person name="Schaufler K."/>
            <person name="Gaca A."/>
            <person name="Sgardioli B."/>
            <person name="Wagenaar J."/>
            <person name="Strong T."/>
        </authorList>
    </citation>
    <scope>NUCLEOTIDE SEQUENCE [LARGE SCALE GENOMIC DNA]</scope>
    <source>
        <strain evidence="9 10">669A</strain>
    </source>
</reference>
<dbReference type="PROSITE" id="PS50847">
    <property type="entry name" value="GRAM_POS_ANCHORING"/>
    <property type="match status" value="1"/>
</dbReference>
<dbReference type="Pfam" id="PF00746">
    <property type="entry name" value="Gram_pos_anchor"/>
    <property type="match status" value="1"/>
</dbReference>
<dbReference type="Proteomes" id="UP000664601">
    <property type="component" value="Unassembled WGS sequence"/>
</dbReference>
<feature type="compositionally biased region" description="Polar residues" evidence="5">
    <location>
        <begin position="806"/>
        <end position="832"/>
    </location>
</feature>
<proteinExistence type="predicted"/>
<feature type="region of interest" description="Disordered" evidence="5">
    <location>
        <begin position="82"/>
        <end position="150"/>
    </location>
</feature>
<protein>
    <submittedName>
        <fullName evidence="9">LPXTG cell wall anchor domain-containing protein</fullName>
    </submittedName>
</protein>
<evidence type="ECO:0000256" key="3">
    <source>
        <dbReference type="ARBA" id="ARBA00022729"/>
    </source>
</evidence>
<dbReference type="RefSeq" id="WP_207675753.1">
    <property type="nucleotide sequence ID" value="NZ_JAFREM010000042.1"/>
</dbReference>
<name>A0ABS3LGK0_9ENTE</name>
<feature type="compositionally biased region" description="Low complexity" evidence="5">
    <location>
        <begin position="772"/>
        <end position="790"/>
    </location>
</feature>
<feature type="compositionally biased region" description="Low complexity" evidence="5">
    <location>
        <begin position="845"/>
        <end position="861"/>
    </location>
</feature>
<feature type="compositionally biased region" description="Low complexity" evidence="5">
    <location>
        <begin position="90"/>
        <end position="103"/>
    </location>
</feature>
<evidence type="ECO:0000256" key="5">
    <source>
        <dbReference type="SAM" id="MobiDB-lite"/>
    </source>
</evidence>
<gene>
    <name evidence="9" type="ORF">JZO70_21500</name>
</gene>
<keyword evidence="6" id="KW-0472">Membrane</keyword>
<keyword evidence="1" id="KW-0134">Cell wall</keyword>
<comment type="caution">
    <text evidence="9">The sequence shown here is derived from an EMBL/GenBank/DDBJ whole genome shotgun (WGS) entry which is preliminary data.</text>
</comment>
<keyword evidence="4" id="KW-0572">Peptidoglycan-anchor</keyword>
<dbReference type="Gene3D" id="1.20.1270.90">
    <property type="entry name" value="AF1782-like"/>
    <property type="match status" value="1"/>
</dbReference>
<accession>A0ABS3LGK0</accession>
<evidence type="ECO:0000256" key="6">
    <source>
        <dbReference type="SAM" id="Phobius"/>
    </source>
</evidence>
<evidence type="ECO:0000256" key="4">
    <source>
        <dbReference type="ARBA" id="ARBA00023088"/>
    </source>
</evidence>
<evidence type="ECO:0000313" key="9">
    <source>
        <dbReference type="EMBL" id="MBO1308762.1"/>
    </source>
</evidence>
<sequence>MKKTRMMRYEKKMLQQNKRNRRFYQVTTVMTLICPMVLGTVSALAEETAPEQATTATTAGLADNILPSAEPAPFESVAPQELVETEQPEAAEVPVVEEIPAEVTTDETEASTALPEETETQATTVPQPEVQAQASDPSPEEETEESAAKIETVSVVIHCTDNKNNVLKEETVSVPVNESRVFTAPEIAGYKFYYTYPAIDDPNSMVTTDYQNKNYVVSPAGVGTTQPIHLQFGYRKIISKNYSATFRTSEAEAFVNVDGESYWFDVIDETGWNVGSISCRFPSTESNEFKWTAWDYDANYSIEGSGGQSGVPISYEIDGAKYTVTVIVDQRVPVSYSTISFAVEGNGTLSDAGSIEKRNGYYLTAQELPTANAAPGYHFVGWRVSDQDWFSYGMSIGQDITITAVFEAGDLDWSKYDAYLANYEAYVQLKDVYEHFNLFSDWEAWNTIYQTYVDFRNRTGMSQKEIDREAAPLSGMNLNYIDHYFMFGVKIEERIRDVFDSLQAVYRDTTSYTSDSKQNFNDAYLKINDLFEQQELQNGVYERELFNAYQEMVDARTQLVRNDGTKTLTGINLVPIKGFSYDGELQPFSNFMIQHSYSDGTHEDLLLNKNDYIISTGNENDVITDEGIIFNGVGERSISVIYDSYQTSCVYSVNDIPTPAEDFTKAKEALELFNALNKADYTPESWEEMLDMLAATSVDGIPANEVLQEMVDGTHPAEFHQSDVDWMTAAVNMAMNSLVKKDTGGNNGNGGNTGDGGNSGNEGGNGAGNNGSGNNDGSDNGNNSGANNNDGGSGKDDGANDKTDPADTTNPKGNANTTDQNAAKPTNTNAGSTKDEVKTVNKYSQANTQGTTQGTATDAKGLPQTGEKGSFILTLVGMSTLGVALTGAFLKSRKKFE</sequence>
<evidence type="ECO:0000259" key="8">
    <source>
        <dbReference type="PROSITE" id="PS50847"/>
    </source>
</evidence>
<evidence type="ECO:0000256" key="2">
    <source>
        <dbReference type="ARBA" id="ARBA00022525"/>
    </source>
</evidence>
<keyword evidence="6" id="KW-0812">Transmembrane</keyword>
<feature type="transmembrane region" description="Helical" evidence="6">
    <location>
        <begin position="871"/>
        <end position="890"/>
    </location>
</feature>
<feature type="domain" description="Gram-positive cocci surface proteins LPxTG" evidence="8">
    <location>
        <begin position="862"/>
        <end position="897"/>
    </location>
</feature>
<keyword evidence="2" id="KW-0964">Secreted</keyword>
<evidence type="ECO:0000313" key="10">
    <source>
        <dbReference type="Proteomes" id="UP000664601"/>
    </source>
</evidence>